<dbReference type="Proteomes" id="UP000242791">
    <property type="component" value="Unassembled WGS sequence"/>
</dbReference>
<evidence type="ECO:0000313" key="2">
    <source>
        <dbReference type="Proteomes" id="UP000242791"/>
    </source>
</evidence>
<gene>
    <name evidence="1" type="ORF">ACJ73_03667</name>
</gene>
<sequence length="182" mass="20391">MCSESPFFHKESRGIRFKPGNISRILAASRGQATKKLQRITRWTTRSSSVIDRGTIAKDATNPFFHMQPEAKRREITSKITKARSLESLLLPAPLKPISPHFASWLTVGLVDWAVVEILPDPALAQLNSYGLTIHSDPSSPRAKPFDAWRAAFRPRIHENTKKLAPSIASTQKYPCRFAKDG</sequence>
<comment type="caution">
    <text evidence="1">The sequence shown here is derived from an EMBL/GenBank/DDBJ whole genome shotgun (WGS) entry which is preliminary data.</text>
</comment>
<keyword evidence="2" id="KW-1185">Reference proteome</keyword>
<protein>
    <submittedName>
        <fullName evidence="1">Uncharacterized protein</fullName>
    </submittedName>
</protein>
<name>A0A1J9Q918_9EURO</name>
<evidence type="ECO:0000313" key="1">
    <source>
        <dbReference type="EMBL" id="OJD24968.1"/>
    </source>
</evidence>
<dbReference type="AlphaFoldDB" id="A0A1J9Q918"/>
<proteinExistence type="predicted"/>
<organism evidence="1 2">
    <name type="scientific">Blastomyces percursus</name>
    <dbReference type="NCBI Taxonomy" id="1658174"/>
    <lineage>
        <taxon>Eukaryota</taxon>
        <taxon>Fungi</taxon>
        <taxon>Dikarya</taxon>
        <taxon>Ascomycota</taxon>
        <taxon>Pezizomycotina</taxon>
        <taxon>Eurotiomycetes</taxon>
        <taxon>Eurotiomycetidae</taxon>
        <taxon>Onygenales</taxon>
        <taxon>Ajellomycetaceae</taxon>
        <taxon>Blastomyces</taxon>
    </lineage>
</organism>
<dbReference type="VEuPathDB" id="FungiDB:ACJ73_03667"/>
<reference evidence="1 2" key="1">
    <citation type="submission" date="2015-08" db="EMBL/GenBank/DDBJ databases">
        <title>Emmonsia species relationships and genome sequence.</title>
        <authorList>
            <person name="Cuomo C.A."/>
            <person name="Schwartz I.S."/>
            <person name="Kenyon C."/>
            <person name="De Hoog G.S."/>
            <person name="Govender N.P."/>
            <person name="Botha A."/>
            <person name="Moreno L."/>
            <person name="De Vries M."/>
            <person name="Munoz J.F."/>
            <person name="Stielow J.B."/>
        </authorList>
    </citation>
    <scope>NUCLEOTIDE SEQUENCE [LARGE SCALE GENOMIC DNA]</scope>
    <source>
        <strain evidence="1 2">EI222</strain>
    </source>
</reference>
<accession>A0A1J9Q918</accession>
<dbReference type="EMBL" id="LGTZ01000455">
    <property type="protein sequence ID" value="OJD24968.1"/>
    <property type="molecule type" value="Genomic_DNA"/>
</dbReference>